<keyword evidence="3" id="KW-0813">Transport</keyword>
<evidence type="ECO:0000256" key="7">
    <source>
        <dbReference type="ARBA" id="ARBA00023136"/>
    </source>
</evidence>
<dbReference type="InterPro" id="IPR000522">
    <property type="entry name" value="ABC_transptr_permease_BtuC"/>
</dbReference>
<organism evidence="9 10">
    <name type="scientific">Alkalibacterium olivapovliticus</name>
    <dbReference type="NCBI Taxonomy" id="99907"/>
    <lineage>
        <taxon>Bacteria</taxon>
        <taxon>Bacillati</taxon>
        <taxon>Bacillota</taxon>
        <taxon>Bacilli</taxon>
        <taxon>Lactobacillales</taxon>
        <taxon>Carnobacteriaceae</taxon>
        <taxon>Alkalibacterium</taxon>
    </lineage>
</organism>
<feature type="transmembrane region" description="Helical" evidence="8">
    <location>
        <begin position="87"/>
        <end position="106"/>
    </location>
</feature>
<evidence type="ECO:0000256" key="4">
    <source>
        <dbReference type="ARBA" id="ARBA00022475"/>
    </source>
</evidence>
<evidence type="ECO:0000256" key="5">
    <source>
        <dbReference type="ARBA" id="ARBA00022692"/>
    </source>
</evidence>
<evidence type="ECO:0000256" key="8">
    <source>
        <dbReference type="SAM" id="Phobius"/>
    </source>
</evidence>
<keyword evidence="10" id="KW-1185">Reference proteome</keyword>
<feature type="transmembrane region" description="Helical" evidence="8">
    <location>
        <begin position="230"/>
        <end position="257"/>
    </location>
</feature>
<feature type="transmembrane region" description="Helical" evidence="8">
    <location>
        <begin position="118"/>
        <end position="136"/>
    </location>
</feature>
<dbReference type="GO" id="GO:0005886">
    <property type="term" value="C:plasma membrane"/>
    <property type="evidence" value="ECO:0007669"/>
    <property type="project" value="UniProtKB-SubCell"/>
</dbReference>
<evidence type="ECO:0000256" key="3">
    <source>
        <dbReference type="ARBA" id="ARBA00022448"/>
    </source>
</evidence>
<feature type="transmembrane region" description="Helical" evidence="8">
    <location>
        <begin position="298"/>
        <end position="319"/>
    </location>
</feature>
<keyword evidence="6 8" id="KW-1133">Transmembrane helix</keyword>
<dbReference type="Gene3D" id="1.10.3470.10">
    <property type="entry name" value="ABC transporter involved in vitamin B12 uptake, BtuC"/>
    <property type="match status" value="1"/>
</dbReference>
<dbReference type="Proteomes" id="UP000238205">
    <property type="component" value="Unassembled WGS sequence"/>
</dbReference>
<feature type="transmembrane region" description="Helical" evidence="8">
    <location>
        <begin position="269"/>
        <end position="286"/>
    </location>
</feature>
<evidence type="ECO:0000313" key="9">
    <source>
        <dbReference type="EMBL" id="PRY83940.1"/>
    </source>
</evidence>
<dbReference type="Pfam" id="PF01032">
    <property type="entry name" value="FecCD"/>
    <property type="match status" value="1"/>
</dbReference>
<feature type="transmembrane region" description="Helical" evidence="8">
    <location>
        <begin position="190"/>
        <end position="210"/>
    </location>
</feature>
<keyword evidence="4" id="KW-1003">Cell membrane</keyword>
<dbReference type="EMBL" id="PVTO01000002">
    <property type="protein sequence ID" value="PRY83940.1"/>
    <property type="molecule type" value="Genomic_DNA"/>
</dbReference>
<dbReference type="GO" id="GO:0022857">
    <property type="term" value="F:transmembrane transporter activity"/>
    <property type="evidence" value="ECO:0007669"/>
    <property type="project" value="InterPro"/>
</dbReference>
<proteinExistence type="inferred from homology"/>
<keyword evidence="7 8" id="KW-0472">Membrane</keyword>
<keyword evidence="5 8" id="KW-0812">Transmembrane</keyword>
<dbReference type="CDD" id="cd06550">
    <property type="entry name" value="TM_ABC_iron-siderophores_like"/>
    <property type="match status" value="1"/>
</dbReference>
<feature type="transmembrane region" description="Helical" evidence="8">
    <location>
        <begin position="54"/>
        <end position="75"/>
    </location>
</feature>
<gene>
    <name evidence="9" type="ORF">CLV38_102127</name>
</gene>
<reference evidence="9 10" key="1">
    <citation type="submission" date="2018-03" db="EMBL/GenBank/DDBJ databases">
        <title>Genomic Encyclopedia of Archaeal and Bacterial Type Strains, Phase II (KMG-II): from individual species to whole genera.</title>
        <authorList>
            <person name="Goeker M."/>
        </authorList>
    </citation>
    <scope>NUCLEOTIDE SEQUENCE [LARGE SCALE GENOMIC DNA]</scope>
    <source>
        <strain evidence="9 10">DSM 13175</strain>
    </source>
</reference>
<dbReference type="AlphaFoldDB" id="A0A2T0WB51"/>
<comment type="similarity">
    <text evidence="2">Belongs to the binding-protein-dependent transport system permease family. FecCD subfamily.</text>
</comment>
<evidence type="ECO:0000256" key="6">
    <source>
        <dbReference type="ARBA" id="ARBA00022989"/>
    </source>
</evidence>
<dbReference type="GO" id="GO:0033214">
    <property type="term" value="P:siderophore-iron import into cell"/>
    <property type="evidence" value="ECO:0007669"/>
    <property type="project" value="TreeGrafter"/>
</dbReference>
<name>A0A2T0WB51_9LACT</name>
<accession>A0A2T0WB51</accession>
<sequence length="324" mass="35367">MSLKLKTPLMRNSLMVILLVLFSLVSIFTGVQEVSFMNLFQLSEVQRLVLISTRIPRTISLILSGSTLAICGLLMQQLTQNKFVSPTTAGTMASARLGIVVSMIYFSQSSLAQKTGLAFAFSLTGTFIFILFIRTIKNKKAVMIPLVGLMFGNIINSLSSYLAIQFEVVQNTSSWLQGNFALISSSNYQLLFLSFPLFGVIYLLAHYFTVMGLGKDVSTELGIPYATLEIIGIALVALATSAIILTVGSIPFVGIVIPNLVSLKQGDHFGKILMPTAFFGALFLLFSDVLSRTLIYPYEIPISVIIGVIGSVLFLYLLLRGESK</sequence>
<dbReference type="SUPFAM" id="SSF81345">
    <property type="entry name" value="ABC transporter involved in vitamin B12 uptake, BtuC"/>
    <property type="match status" value="1"/>
</dbReference>
<evidence type="ECO:0000256" key="2">
    <source>
        <dbReference type="ARBA" id="ARBA00007935"/>
    </source>
</evidence>
<dbReference type="PANTHER" id="PTHR30472:SF27">
    <property type="entry name" value="PETROBACTIN IMPORT SYSTEM PERMEASE PROTEIN YCLN"/>
    <property type="match status" value="1"/>
</dbReference>
<dbReference type="InterPro" id="IPR037294">
    <property type="entry name" value="ABC_BtuC-like"/>
</dbReference>
<comment type="caution">
    <text evidence="9">The sequence shown here is derived from an EMBL/GenBank/DDBJ whole genome shotgun (WGS) entry which is preliminary data.</text>
</comment>
<protein>
    <submittedName>
        <fullName evidence="9">Iron complex transport system permease protein</fullName>
    </submittedName>
</protein>
<comment type="subcellular location">
    <subcellularLocation>
        <location evidence="1">Cell membrane</location>
        <topology evidence="1">Multi-pass membrane protein</topology>
    </subcellularLocation>
</comment>
<evidence type="ECO:0000256" key="1">
    <source>
        <dbReference type="ARBA" id="ARBA00004651"/>
    </source>
</evidence>
<evidence type="ECO:0000313" key="10">
    <source>
        <dbReference type="Proteomes" id="UP000238205"/>
    </source>
</evidence>
<dbReference type="PANTHER" id="PTHR30472">
    <property type="entry name" value="FERRIC ENTEROBACTIN TRANSPORT SYSTEM PERMEASE PROTEIN"/>
    <property type="match status" value="1"/>
</dbReference>